<dbReference type="Proteomes" id="UP000030475">
    <property type="component" value="Unassembled WGS sequence"/>
</dbReference>
<organism evidence="1 2">
    <name type="scientific">Burkholderia pseudomallei</name>
    <name type="common">Pseudomonas pseudomallei</name>
    <dbReference type="NCBI Taxonomy" id="28450"/>
    <lineage>
        <taxon>Bacteria</taxon>
        <taxon>Pseudomonadati</taxon>
        <taxon>Pseudomonadota</taxon>
        <taxon>Betaproteobacteria</taxon>
        <taxon>Burkholderiales</taxon>
        <taxon>Burkholderiaceae</taxon>
        <taxon>Burkholderia</taxon>
        <taxon>pseudomallei group</taxon>
    </lineage>
</organism>
<sequence length="147" mass="16862">MNEQNEPTIDESNQIEELLDEWYDWQSGYTPNLGHGRVAATCRGFAEDDRTETAEERAEKADRKAAKRRAELVDVCVDALAWQERAAIQQHMKAKRVSEMNRECGARVWLNPRRSALLDAHATYQQAKRSILGPLKRRGLLKCPEIL</sequence>
<accession>A0AA40J7V0</accession>
<dbReference type="AlphaFoldDB" id="A0AA40J7V0"/>
<evidence type="ECO:0000313" key="1">
    <source>
        <dbReference type="EMBL" id="KGX05566.1"/>
    </source>
</evidence>
<protein>
    <submittedName>
        <fullName evidence="1">Uncharacterized protein</fullName>
    </submittedName>
</protein>
<name>A0AA40J7V0_BURPE</name>
<dbReference type="EMBL" id="JQIM01000010">
    <property type="protein sequence ID" value="KGX05566.1"/>
    <property type="molecule type" value="Genomic_DNA"/>
</dbReference>
<reference evidence="1 2" key="1">
    <citation type="submission" date="2014-08" db="EMBL/GenBank/DDBJ databases">
        <authorList>
            <person name="Bunnell A."/>
            <person name="Chain P.S."/>
            <person name="Chertkov O."/>
            <person name="Currie B.J."/>
            <person name="Daligault H.E."/>
            <person name="Davenport K.W."/>
            <person name="Davis C."/>
            <person name="Gleasner C.D."/>
            <person name="Johnson S.L."/>
            <person name="Kaestli M."/>
            <person name="Koren S."/>
            <person name="Kunde Y.A."/>
            <person name="Mayo M."/>
            <person name="McMurry K.K."/>
            <person name="Price E.P."/>
            <person name="Reitenga K.G."/>
            <person name="Robison R."/>
            <person name="Rosovitz M.J."/>
            <person name="Sarovich D.S."/>
            <person name="Teshima H."/>
        </authorList>
    </citation>
    <scope>NUCLEOTIDE SEQUENCE [LARGE SCALE GENOMIC DNA]</scope>
    <source>
        <strain evidence="1 2">MSHR44</strain>
    </source>
</reference>
<gene>
    <name evidence="1" type="ORF">Y036_611</name>
</gene>
<evidence type="ECO:0000313" key="2">
    <source>
        <dbReference type="Proteomes" id="UP000030475"/>
    </source>
</evidence>
<dbReference type="RefSeq" id="WP_004548453.1">
    <property type="nucleotide sequence ID" value="NZ_CM007659.1"/>
</dbReference>
<comment type="caution">
    <text evidence="1">The sequence shown here is derived from an EMBL/GenBank/DDBJ whole genome shotgun (WGS) entry which is preliminary data.</text>
</comment>
<proteinExistence type="predicted"/>